<feature type="compositionally biased region" description="Polar residues" evidence="1">
    <location>
        <begin position="648"/>
        <end position="674"/>
    </location>
</feature>
<reference evidence="3" key="1">
    <citation type="journal article" date="2020" name="Stud. Mycol.">
        <title>101 Dothideomycetes genomes: a test case for predicting lifestyles and emergence of pathogens.</title>
        <authorList>
            <person name="Haridas S."/>
            <person name="Albert R."/>
            <person name="Binder M."/>
            <person name="Bloem J."/>
            <person name="Labutti K."/>
            <person name="Salamov A."/>
            <person name="Andreopoulos B."/>
            <person name="Baker S."/>
            <person name="Barry K."/>
            <person name="Bills G."/>
            <person name="Bluhm B."/>
            <person name="Cannon C."/>
            <person name="Castanera R."/>
            <person name="Culley D."/>
            <person name="Daum C."/>
            <person name="Ezra D."/>
            <person name="Gonzalez J."/>
            <person name="Henrissat B."/>
            <person name="Kuo A."/>
            <person name="Liang C."/>
            <person name="Lipzen A."/>
            <person name="Lutzoni F."/>
            <person name="Magnuson J."/>
            <person name="Mondo S."/>
            <person name="Nolan M."/>
            <person name="Ohm R."/>
            <person name="Pangilinan J."/>
            <person name="Park H.-J."/>
            <person name="Ramirez L."/>
            <person name="Alfaro M."/>
            <person name="Sun H."/>
            <person name="Tritt A."/>
            <person name="Yoshinaga Y."/>
            <person name="Zwiers L.-H."/>
            <person name="Turgeon B."/>
            <person name="Goodwin S."/>
            <person name="Spatafora J."/>
            <person name="Crous P."/>
            <person name="Grigoriev I."/>
        </authorList>
    </citation>
    <scope>NUCLEOTIDE SEQUENCE</scope>
    <source>
        <strain evidence="3">CBS 113979</strain>
    </source>
</reference>
<dbReference type="EMBL" id="ML977202">
    <property type="protein sequence ID" value="KAF1981312.1"/>
    <property type="molecule type" value="Genomic_DNA"/>
</dbReference>
<feature type="region of interest" description="Disordered" evidence="1">
    <location>
        <begin position="479"/>
        <end position="536"/>
    </location>
</feature>
<feature type="region of interest" description="Disordered" evidence="1">
    <location>
        <begin position="648"/>
        <end position="678"/>
    </location>
</feature>
<feature type="compositionally biased region" description="Polar residues" evidence="1">
    <location>
        <begin position="872"/>
        <end position="891"/>
    </location>
</feature>
<feature type="region of interest" description="Disordered" evidence="1">
    <location>
        <begin position="353"/>
        <end position="374"/>
    </location>
</feature>
<sequence length="891" mass="97529">MSNKIKMKFTLNDSTRPKPLNQDGTKHEPKRLSPGRRTSLLNMRHRRSPSTSTESAHKHLSISDSSSRRSSTSNTESQAYPSPERAMMNKGLFAKGRRTFGAKSPDSGEAEDMLDAVTKEAVDSARIQSSASVPPELNRRHQISAPFDFKHIGHAERDRVPSLNRISQNELAAEFKRMSRAPKSPVIKTTDIPQSVDWTEIPIPPQLTKRSPSTASRRSPPLRPKRSDELLMESGTGNMFPALRHARSAESFKKSTNSPSAFAPAPPPRMSSKRRYPSNHTANSLSLDSSTAAFQAIPVRDVRSQIDPPWLYSPSSDVDESPIKPPSPLRIHVPPVSADIPSVPALTPKFGLELENVPEEPEGYNSRRQSSDMNYGDLSLRHAKSLPLTQFPSEEKTSNSAQLRPPINRSISQASDTLGRASFEFPSRTSSLKRTAAPSRHPSVKSVSQKNKDNGWEADIDYSYEQSAEASCDFDWTNTSRLESDSDESDTSIPKQPAETGLPKQKSSGTTDTASKEQGRHRRFRGPFRPSVMVPPHDLPDLDSSNANSATTGGAITPLDTFTFPLAEKAATPPMPAAANAKVLEQLPSLMMSYGFKPEMTREEIYEELLSAYTNDASDKFYPLLEIPEVEAAISEYSLSRKQSFESSFAPNKQSRASAQSNQSGKSVGSLKQQPQPPLTVEAIVSQMRKEGLEDGFYNKSMEHLPAPVTVHVPKFSKSMEKLPTSSGSISHAPLPKMPSGLISPSEYVGRQLSKPTLPESLKTIPRRPVTASAAEPAQPTSTRVPTPPTKSSPLTQPLKPKTPSPPHGPDTIDLAGELFSEPPSLRLSPKNASKHRRNKSDVFKPLPPSPPSGIDGWGNPPEIPLRKTPSRGYQLSLFPSKTSVGKKSTA</sequence>
<evidence type="ECO:0000313" key="4">
    <source>
        <dbReference type="Proteomes" id="UP000800041"/>
    </source>
</evidence>
<keyword evidence="4" id="KW-1185">Reference proteome</keyword>
<feature type="region of interest" description="Disordered" evidence="1">
    <location>
        <begin position="425"/>
        <end position="452"/>
    </location>
</feature>
<feature type="compositionally biased region" description="Low complexity" evidence="1">
    <location>
        <begin position="62"/>
        <end position="77"/>
    </location>
</feature>
<evidence type="ECO:0000313" key="3">
    <source>
        <dbReference type="EMBL" id="KAF1981312.1"/>
    </source>
</evidence>
<feature type="region of interest" description="Disordered" evidence="1">
    <location>
        <begin position="720"/>
        <end position="891"/>
    </location>
</feature>
<feature type="compositionally biased region" description="Polar residues" evidence="1">
    <location>
        <begin position="388"/>
        <end position="402"/>
    </location>
</feature>
<feature type="compositionally biased region" description="Polar residues" evidence="1">
    <location>
        <begin position="278"/>
        <end position="287"/>
    </location>
</feature>
<organism evidence="3 4">
    <name type="scientific">Aulographum hederae CBS 113979</name>
    <dbReference type="NCBI Taxonomy" id="1176131"/>
    <lineage>
        <taxon>Eukaryota</taxon>
        <taxon>Fungi</taxon>
        <taxon>Dikarya</taxon>
        <taxon>Ascomycota</taxon>
        <taxon>Pezizomycotina</taxon>
        <taxon>Dothideomycetes</taxon>
        <taxon>Pleosporomycetidae</taxon>
        <taxon>Aulographales</taxon>
        <taxon>Aulographaceae</taxon>
    </lineage>
</organism>
<name>A0A6G1GKD4_9PEZI</name>
<feature type="region of interest" description="Disordered" evidence="1">
    <location>
        <begin position="1"/>
        <end position="87"/>
    </location>
</feature>
<evidence type="ECO:0000259" key="2">
    <source>
        <dbReference type="PROSITE" id="PS50108"/>
    </source>
</evidence>
<dbReference type="AlphaFoldDB" id="A0A6G1GKD4"/>
<gene>
    <name evidence="3" type="ORF">K402DRAFT_408551</name>
</gene>
<proteinExistence type="predicted"/>
<protein>
    <recommendedName>
        <fullName evidence="2">CRIB domain-containing protein</fullName>
    </recommendedName>
</protein>
<feature type="region of interest" description="Disordered" evidence="1">
    <location>
        <begin position="197"/>
        <end position="234"/>
    </location>
</feature>
<dbReference type="Proteomes" id="UP000800041">
    <property type="component" value="Unassembled WGS sequence"/>
</dbReference>
<feature type="compositionally biased region" description="Low complexity" evidence="1">
    <location>
        <begin position="210"/>
        <end position="219"/>
    </location>
</feature>
<accession>A0A6G1GKD4</accession>
<feature type="region of interest" description="Disordered" evidence="1">
    <location>
        <begin position="388"/>
        <end position="408"/>
    </location>
</feature>
<feature type="region of interest" description="Disordered" evidence="1">
    <location>
        <begin position="306"/>
        <end position="325"/>
    </location>
</feature>
<feature type="domain" description="CRIB" evidence="2">
    <location>
        <begin position="143"/>
        <end position="156"/>
    </location>
</feature>
<dbReference type="PROSITE" id="PS50108">
    <property type="entry name" value="CRIB"/>
    <property type="match status" value="1"/>
</dbReference>
<feature type="region of interest" description="Disordered" evidence="1">
    <location>
        <begin position="248"/>
        <end position="287"/>
    </location>
</feature>
<dbReference type="OrthoDB" id="24581at2759"/>
<evidence type="ECO:0000256" key="1">
    <source>
        <dbReference type="SAM" id="MobiDB-lite"/>
    </source>
</evidence>
<dbReference type="CDD" id="cd00132">
    <property type="entry name" value="CRIB"/>
    <property type="match status" value="1"/>
</dbReference>
<dbReference type="InterPro" id="IPR000095">
    <property type="entry name" value="CRIB_dom"/>
</dbReference>